<reference evidence="1 3" key="1">
    <citation type="journal article" date="2019" name="Sci. Rep.">
        <title>Orb-weaving spider Araneus ventricosus genome elucidates the spidroin gene catalogue.</title>
        <authorList>
            <person name="Kono N."/>
            <person name="Nakamura H."/>
            <person name="Ohtoshi R."/>
            <person name="Moran D.A.P."/>
            <person name="Shinohara A."/>
            <person name="Yoshida Y."/>
            <person name="Fujiwara M."/>
            <person name="Mori M."/>
            <person name="Tomita M."/>
            <person name="Arakawa K."/>
        </authorList>
    </citation>
    <scope>NUCLEOTIDE SEQUENCE [LARGE SCALE GENOMIC DNA]</scope>
</reference>
<sequence>MLDEALKSFSADPDLAEFGQYFFEYYVKNVKSWAYCYRLHAGLNTNMHIERMHKTLKYIYLQGKSVQRLDKAIHAIMRFLRDKLFDRLIILNKGKLTSKLKDLRKRHKTSLSMSVSVVQTPEGWNISSQHNDEMYAVTKINIGCQCLLKCENCQACIHQYSCTCLDSSVRWNMCKHIHYICHNNKDKSSLLCQGDNELDIHELSSEKDVIVDELRTRNSPLRIGMNDRRQALKLKLNAMIDTLNSEEEIQAFEKLFASVKPTIDAIRLHNAEMPPLPRNKEITPVNKKIIPQRRLFSTKKKTSNAARRSIQTPSREEAKNIALQLISKHRSALE</sequence>
<dbReference type="AlphaFoldDB" id="A0A4Y2J0Y7"/>
<evidence type="ECO:0000313" key="3">
    <source>
        <dbReference type="Proteomes" id="UP000499080"/>
    </source>
</evidence>
<gene>
    <name evidence="1" type="ORF">AVEN_2700_1</name>
    <name evidence="2" type="ORF">AVEN_52654_1</name>
</gene>
<evidence type="ECO:0008006" key="4">
    <source>
        <dbReference type="Google" id="ProtNLM"/>
    </source>
</evidence>
<keyword evidence="3" id="KW-1185">Reference proteome</keyword>
<proteinExistence type="predicted"/>
<organism evidence="1 3">
    <name type="scientific">Araneus ventricosus</name>
    <name type="common">Orbweaver spider</name>
    <name type="synonym">Epeira ventricosa</name>
    <dbReference type="NCBI Taxonomy" id="182803"/>
    <lineage>
        <taxon>Eukaryota</taxon>
        <taxon>Metazoa</taxon>
        <taxon>Ecdysozoa</taxon>
        <taxon>Arthropoda</taxon>
        <taxon>Chelicerata</taxon>
        <taxon>Arachnida</taxon>
        <taxon>Araneae</taxon>
        <taxon>Araneomorphae</taxon>
        <taxon>Entelegynae</taxon>
        <taxon>Araneoidea</taxon>
        <taxon>Araneidae</taxon>
        <taxon>Araneus</taxon>
    </lineage>
</organism>
<dbReference type="Proteomes" id="UP000499080">
    <property type="component" value="Unassembled WGS sequence"/>
</dbReference>
<dbReference type="EMBL" id="BGPR01265549">
    <property type="protein sequence ID" value="GBM84024.1"/>
    <property type="molecule type" value="Genomic_DNA"/>
</dbReference>
<name>A0A4Y2J0Y7_ARAVE</name>
<accession>A0A4Y2J0Y7</accession>
<comment type="caution">
    <text evidence="1">The sequence shown here is derived from an EMBL/GenBank/DDBJ whole genome shotgun (WGS) entry which is preliminary data.</text>
</comment>
<dbReference type="EMBL" id="BGPR01265510">
    <property type="protein sequence ID" value="GBM83921.1"/>
    <property type="molecule type" value="Genomic_DNA"/>
</dbReference>
<evidence type="ECO:0000313" key="1">
    <source>
        <dbReference type="EMBL" id="GBM83921.1"/>
    </source>
</evidence>
<protein>
    <recommendedName>
        <fullName evidence="4">SWIM-type domain-containing protein</fullName>
    </recommendedName>
</protein>
<evidence type="ECO:0000313" key="2">
    <source>
        <dbReference type="EMBL" id="GBM84024.1"/>
    </source>
</evidence>
<dbReference type="OrthoDB" id="6436084at2759"/>